<keyword evidence="11" id="KW-1185">Reference proteome</keyword>
<dbReference type="Gene3D" id="2.40.110.10">
    <property type="entry name" value="Butyryl-CoA Dehydrogenase, subunit A, domain 2"/>
    <property type="match status" value="1"/>
</dbReference>
<organism evidence="10 11">
    <name type="scientific">Variibacter gotjawalensis</name>
    <dbReference type="NCBI Taxonomy" id="1333996"/>
    <lineage>
        <taxon>Bacteria</taxon>
        <taxon>Pseudomonadati</taxon>
        <taxon>Pseudomonadota</taxon>
        <taxon>Alphaproteobacteria</taxon>
        <taxon>Hyphomicrobiales</taxon>
        <taxon>Nitrobacteraceae</taxon>
        <taxon>Variibacter</taxon>
    </lineage>
</organism>
<name>A0A0S3PWS5_9BRAD</name>
<dbReference type="Pfam" id="PF02771">
    <property type="entry name" value="Acyl-CoA_dh_N"/>
    <property type="match status" value="1"/>
</dbReference>
<dbReference type="Pfam" id="PF02770">
    <property type="entry name" value="Acyl-CoA_dh_M"/>
    <property type="match status" value="1"/>
</dbReference>
<evidence type="ECO:0000256" key="2">
    <source>
        <dbReference type="ARBA" id="ARBA00009347"/>
    </source>
</evidence>
<keyword evidence="5 6" id="KW-0560">Oxidoreductase</keyword>
<dbReference type="RefSeq" id="WP_096356509.1">
    <property type="nucleotide sequence ID" value="NZ_AP014946.1"/>
</dbReference>
<dbReference type="OrthoDB" id="9775090at2"/>
<dbReference type="EC" id="1.3.99.-" evidence="10"/>
<evidence type="ECO:0000256" key="5">
    <source>
        <dbReference type="ARBA" id="ARBA00023002"/>
    </source>
</evidence>
<dbReference type="InterPro" id="IPR013786">
    <property type="entry name" value="AcylCoA_DH/ox_N"/>
</dbReference>
<evidence type="ECO:0000313" key="10">
    <source>
        <dbReference type="EMBL" id="BAT60370.1"/>
    </source>
</evidence>
<keyword evidence="3 6" id="KW-0285">Flavoprotein</keyword>
<dbReference type="Gene3D" id="1.10.540.10">
    <property type="entry name" value="Acyl-CoA dehydrogenase/oxidase, N-terminal domain"/>
    <property type="match status" value="1"/>
</dbReference>
<dbReference type="InterPro" id="IPR009100">
    <property type="entry name" value="AcylCoA_DH/oxidase_NM_dom_sf"/>
</dbReference>
<evidence type="ECO:0000259" key="9">
    <source>
        <dbReference type="Pfam" id="PF02771"/>
    </source>
</evidence>
<dbReference type="SUPFAM" id="SSF47203">
    <property type="entry name" value="Acyl-CoA dehydrogenase C-terminal domain-like"/>
    <property type="match status" value="1"/>
</dbReference>
<evidence type="ECO:0000256" key="1">
    <source>
        <dbReference type="ARBA" id="ARBA00001974"/>
    </source>
</evidence>
<dbReference type="InterPro" id="IPR046373">
    <property type="entry name" value="Acyl-CoA_Oxase/DH_mid-dom_sf"/>
</dbReference>
<dbReference type="AlphaFoldDB" id="A0A0S3PWS5"/>
<evidence type="ECO:0000256" key="3">
    <source>
        <dbReference type="ARBA" id="ARBA00022630"/>
    </source>
</evidence>
<dbReference type="GO" id="GO:0003995">
    <property type="term" value="F:acyl-CoA dehydrogenase activity"/>
    <property type="evidence" value="ECO:0007669"/>
    <property type="project" value="TreeGrafter"/>
</dbReference>
<evidence type="ECO:0000259" key="7">
    <source>
        <dbReference type="Pfam" id="PF00441"/>
    </source>
</evidence>
<gene>
    <name evidence="10" type="ORF">GJW-30_1_02906</name>
</gene>
<dbReference type="Proteomes" id="UP000236884">
    <property type="component" value="Chromosome"/>
</dbReference>
<dbReference type="PANTHER" id="PTHR43884:SF20">
    <property type="entry name" value="ACYL-COA DEHYDROGENASE FADE28"/>
    <property type="match status" value="1"/>
</dbReference>
<dbReference type="InterPro" id="IPR037069">
    <property type="entry name" value="AcylCoA_DH/ox_N_sf"/>
</dbReference>
<dbReference type="EMBL" id="AP014946">
    <property type="protein sequence ID" value="BAT60370.1"/>
    <property type="molecule type" value="Genomic_DNA"/>
</dbReference>
<reference evidence="10 11" key="1">
    <citation type="submission" date="2015-08" db="EMBL/GenBank/DDBJ databases">
        <title>Investigation of the bacterial diversity of lava forest soil.</title>
        <authorList>
            <person name="Lee J.S."/>
        </authorList>
    </citation>
    <scope>NUCLEOTIDE SEQUENCE [LARGE SCALE GENOMIC DNA]</scope>
    <source>
        <strain evidence="10 11">GJW-30</strain>
    </source>
</reference>
<protein>
    <submittedName>
        <fullName evidence="10">Acyl-CoA dehydrogenase fadE12</fullName>
        <ecNumber evidence="10">1.3.99.-</ecNumber>
    </submittedName>
</protein>
<keyword evidence="4 6" id="KW-0274">FAD</keyword>
<dbReference type="InterPro" id="IPR036250">
    <property type="entry name" value="AcylCo_DH-like_C"/>
</dbReference>
<feature type="domain" description="Acyl-CoA dehydrogenase/oxidase N-terminal" evidence="9">
    <location>
        <begin position="6"/>
        <end position="117"/>
    </location>
</feature>
<evidence type="ECO:0000313" key="11">
    <source>
        <dbReference type="Proteomes" id="UP000236884"/>
    </source>
</evidence>
<dbReference type="InterPro" id="IPR006091">
    <property type="entry name" value="Acyl-CoA_Oxase/DH_mid-dom"/>
</dbReference>
<dbReference type="GO" id="GO:0050660">
    <property type="term" value="F:flavin adenine dinucleotide binding"/>
    <property type="evidence" value="ECO:0007669"/>
    <property type="project" value="InterPro"/>
</dbReference>
<evidence type="ECO:0000256" key="6">
    <source>
        <dbReference type="RuleBase" id="RU362125"/>
    </source>
</evidence>
<feature type="domain" description="Acyl-CoA oxidase/dehydrogenase middle" evidence="8">
    <location>
        <begin position="122"/>
        <end position="200"/>
    </location>
</feature>
<dbReference type="InterPro" id="IPR009075">
    <property type="entry name" value="AcylCo_DH/oxidase_C"/>
</dbReference>
<dbReference type="Pfam" id="PF00441">
    <property type="entry name" value="Acyl-CoA_dh_1"/>
    <property type="match status" value="1"/>
</dbReference>
<evidence type="ECO:0000256" key="4">
    <source>
        <dbReference type="ARBA" id="ARBA00022827"/>
    </source>
</evidence>
<accession>A0A0S3PWS5</accession>
<feature type="domain" description="Acyl-CoA dehydrogenase/oxidase C-terminal" evidence="7">
    <location>
        <begin position="242"/>
        <end position="375"/>
    </location>
</feature>
<comment type="similarity">
    <text evidence="2 6">Belongs to the acyl-CoA dehydrogenase family.</text>
</comment>
<dbReference type="PANTHER" id="PTHR43884">
    <property type="entry name" value="ACYL-COA DEHYDROGENASE"/>
    <property type="match status" value="1"/>
</dbReference>
<comment type="cofactor">
    <cofactor evidence="1 6">
        <name>FAD</name>
        <dbReference type="ChEBI" id="CHEBI:57692"/>
    </cofactor>
</comment>
<evidence type="ECO:0000259" key="8">
    <source>
        <dbReference type="Pfam" id="PF02770"/>
    </source>
</evidence>
<dbReference type="Gene3D" id="1.20.140.10">
    <property type="entry name" value="Butyryl-CoA Dehydrogenase, subunit A, domain 3"/>
    <property type="match status" value="1"/>
</dbReference>
<dbReference type="SUPFAM" id="SSF56645">
    <property type="entry name" value="Acyl-CoA dehydrogenase NM domain-like"/>
    <property type="match status" value="1"/>
</dbReference>
<dbReference type="CDD" id="cd00567">
    <property type="entry name" value="ACAD"/>
    <property type="match status" value="1"/>
</dbReference>
<proteinExistence type="inferred from homology"/>
<sequence length="385" mass="40985">MDFDLNEEQSMLKDSVDKLLSNRYDFDARKKHAKHAEGFSPEIWTQLAELGVLAIPFAEEHGGLGGGAVETMIVMESIGRSLVLEPYFATVILGGGIVNTAGSDAQKGEILPAVADGSLRLAFAHAERQSRYNIFDVKTTAKKSGDGWVIDGEKALVLHGDSAQKLIVSARTAGGQRDEDGLSLFIVDAGAKGVSRRGFPTQDMQRGAEITLAGVQVGADALIGEAGKAGPVIAQVIDAAIAALCSEAVGAMEAMHKETIEYLKTRKQFGVAIGQFQVLQHRGAEMFVALEQARSMAYYATMMASEKDAAERHKAIAAAKVQIGRSGKFIGQNAVQLHGGVGMTMELKVGHYFKRMTMIDLAFGDADHHLAYVAAQPGGLLPASL</sequence>
<dbReference type="KEGG" id="vgo:GJW-30_1_02906"/>